<keyword evidence="4 8" id="KW-0812">Transmembrane</keyword>
<evidence type="ECO:0000256" key="3">
    <source>
        <dbReference type="ARBA" id="ARBA00022448"/>
    </source>
</evidence>
<feature type="transmembrane region" description="Helical" evidence="8">
    <location>
        <begin position="609"/>
        <end position="630"/>
    </location>
</feature>
<proteinExistence type="inferred from homology"/>
<feature type="transmembrane region" description="Helical" evidence="8">
    <location>
        <begin position="636"/>
        <end position="659"/>
    </location>
</feature>
<feature type="transmembrane region" description="Helical" evidence="8">
    <location>
        <begin position="783"/>
        <end position="808"/>
    </location>
</feature>
<feature type="domain" description="Sodium/calcium exchanger membrane region" evidence="9">
    <location>
        <begin position="674"/>
        <end position="833"/>
    </location>
</feature>
<dbReference type="EMBL" id="LCWF01000147">
    <property type="protein sequence ID" value="KKY17392.1"/>
    <property type="molecule type" value="Genomic_DNA"/>
</dbReference>
<comment type="similarity">
    <text evidence="2">Belongs to the Ca(2+):cation antiporter (CaCA) (TC 2.A.19) family.</text>
</comment>
<feature type="region of interest" description="Disordered" evidence="7">
    <location>
        <begin position="536"/>
        <end position="587"/>
    </location>
</feature>
<feature type="transmembrane region" description="Helical" evidence="8">
    <location>
        <begin position="820"/>
        <end position="844"/>
    </location>
</feature>
<feature type="domain" description="Sodium/calcium exchanger membrane region" evidence="9">
    <location>
        <begin position="1"/>
        <end position="110"/>
    </location>
</feature>
<reference evidence="10 11" key="1">
    <citation type="submission" date="2015-05" db="EMBL/GenBank/DDBJ databases">
        <title>Distinctive expansion of gene families associated with plant cell wall degradation and secondary metabolism in the genomes of grapevine trunk pathogens.</title>
        <authorList>
            <person name="Lawrence D.P."/>
            <person name="Travadon R."/>
            <person name="Rolshausen P.E."/>
            <person name="Baumgartner K."/>
        </authorList>
    </citation>
    <scope>NUCLEOTIDE SEQUENCE [LARGE SCALE GENOMIC DNA]</scope>
    <source>
        <strain evidence="10">UCRPC4</strain>
    </source>
</reference>
<keyword evidence="6 8" id="KW-0472">Membrane</keyword>
<feature type="transmembrane region" description="Helical" evidence="8">
    <location>
        <begin position="694"/>
        <end position="716"/>
    </location>
</feature>
<dbReference type="PANTHER" id="PTHR12266:SF0">
    <property type="entry name" value="MITOCHONDRIAL SODIUM_CALCIUM EXCHANGER PROTEIN"/>
    <property type="match status" value="1"/>
</dbReference>
<evidence type="ECO:0000256" key="2">
    <source>
        <dbReference type="ARBA" id="ARBA00008170"/>
    </source>
</evidence>
<comment type="subcellular location">
    <subcellularLocation>
        <location evidence="1">Membrane</location>
        <topology evidence="1">Multi-pass membrane protein</topology>
    </subcellularLocation>
</comment>
<dbReference type="Proteomes" id="UP000053317">
    <property type="component" value="Unassembled WGS sequence"/>
</dbReference>
<evidence type="ECO:0000256" key="4">
    <source>
        <dbReference type="ARBA" id="ARBA00022692"/>
    </source>
</evidence>
<evidence type="ECO:0000256" key="1">
    <source>
        <dbReference type="ARBA" id="ARBA00004141"/>
    </source>
</evidence>
<feature type="transmembrane region" description="Helical" evidence="8">
    <location>
        <begin position="91"/>
        <end position="114"/>
    </location>
</feature>
<feature type="transmembrane region" description="Helical" evidence="8">
    <location>
        <begin position="671"/>
        <end position="688"/>
    </location>
</feature>
<feature type="compositionally biased region" description="Low complexity" evidence="7">
    <location>
        <begin position="350"/>
        <end position="378"/>
    </location>
</feature>
<keyword evidence="3" id="KW-0813">Transport</keyword>
<evidence type="ECO:0000256" key="6">
    <source>
        <dbReference type="ARBA" id="ARBA00023136"/>
    </source>
</evidence>
<evidence type="ECO:0000256" key="7">
    <source>
        <dbReference type="SAM" id="MobiDB-lite"/>
    </source>
</evidence>
<organism evidence="10 11">
    <name type="scientific">Phaeomoniella chlamydospora</name>
    <name type="common">Phaeoacremonium chlamydosporum</name>
    <dbReference type="NCBI Taxonomy" id="158046"/>
    <lineage>
        <taxon>Eukaryota</taxon>
        <taxon>Fungi</taxon>
        <taxon>Dikarya</taxon>
        <taxon>Ascomycota</taxon>
        <taxon>Pezizomycotina</taxon>
        <taxon>Eurotiomycetes</taxon>
        <taxon>Chaetothyriomycetidae</taxon>
        <taxon>Phaeomoniellales</taxon>
        <taxon>Phaeomoniellaceae</taxon>
        <taxon>Phaeomoniella</taxon>
    </lineage>
</organism>
<feature type="transmembrane region" description="Helical" evidence="8">
    <location>
        <begin position="737"/>
        <end position="763"/>
    </location>
</feature>
<dbReference type="PANTHER" id="PTHR12266">
    <property type="entry name" value="NA+/CA2+ K+ INDEPENDENT EXCHANGER"/>
    <property type="match status" value="1"/>
</dbReference>
<reference evidence="10 11" key="2">
    <citation type="submission" date="2015-05" db="EMBL/GenBank/DDBJ databases">
        <authorList>
            <person name="Morales-Cruz A."/>
            <person name="Amrine K.C."/>
            <person name="Cantu D."/>
        </authorList>
    </citation>
    <scope>NUCLEOTIDE SEQUENCE [LARGE SCALE GENOMIC DNA]</scope>
    <source>
        <strain evidence="10">UCRPC4</strain>
    </source>
</reference>
<dbReference type="OrthoDB" id="407410at2759"/>
<evidence type="ECO:0000259" key="9">
    <source>
        <dbReference type="Pfam" id="PF01699"/>
    </source>
</evidence>
<sequence>MSESLAGVTFLAFGNGSPDVFSTFAAFNSHSGSLAIGELIGAACFISAVVSGSMAIVRPFKVARKSFMRDVSFFAVAAAFSMSFLADGTLHLWECCVMVGFYVFYVIFVVTWHWRVKKTRARKLREATMRSQFHIPSNQELDVDLRDDEEEHIADERDRLLGSGTTNDFALLEAANQPAWKLEQVDEDDEDNNRELAELRNQMRVSRPGRGNRRNTVKQLRPSLVGALEFRSVLSHLERDRSYQSIPIGGFRRYSDHGSIVDEPIHGPDIGRPTSYHQRNPSEDILSHRVQHVPTQNLKAGVRGRAVSANDAHGLKIDTSILSGQIKNQIDQLEIPSEAGEDQPSSATGLQSAQASPSISASGSRLSSPRRQPSSPGLLAPPEETFKNPSYRNHRARVTESPAESPHTQTRQTIPKLVIPSPLGHVSPTGTFPAYLDSPHSGSRPPSIHLPPPSISPESVRTSIYQLSINEEDSLDFRTFSWWPYKYLPPPQTIISTLFPTIYHWHGKSIYDKILGLVTAPSVFLLAITLPVAETDQAEDQPEPDPGLLSPHPGTHNPTKSPFPSAGPTTNLESNGSGMVHEPFNPELQGNRSFPPEDLASSPKEWNRWLVSVQVFTAPFFVILIVWANQTSPSPYLLLYLAIGSLVFSAICFFAILTFTTASTPPRYRSLLCFLGFLVAIAWIATIANEVVGVLKAFGVILGISDAILGLTIFAVGNSVGDLVADITVARLGFPMMALSACFGGPMLNILLGIGVSGVYMTVSHGLHKHEKHPDRPLKYKPYSIDVSTTLIISGVTLLFTLVGLLVIVPLNKWKMDRKIGIGLIALWGLSTIGNVVVEVLGVGQDDVTS</sequence>
<protein>
    <submittedName>
        <fullName evidence="10">Putative sodium calcium exchanger protein</fullName>
    </submittedName>
</protein>
<name>A0A0G2E2X5_PHACM</name>
<dbReference type="GO" id="GO:0016020">
    <property type="term" value="C:membrane"/>
    <property type="evidence" value="ECO:0007669"/>
    <property type="project" value="UniProtKB-SubCell"/>
</dbReference>
<feature type="compositionally biased region" description="Polar residues" evidence="7">
    <location>
        <begin position="556"/>
        <end position="577"/>
    </location>
</feature>
<evidence type="ECO:0000256" key="5">
    <source>
        <dbReference type="ARBA" id="ARBA00022989"/>
    </source>
</evidence>
<keyword evidence="11" id="KW-1185">Reference proteome</keyword>
<dbReference type="InterPro" id="IPR051359">
    <property type="entry name" value="CaCA_antiporter"/>
</dbReference>
<dbReference type="Pfam" id="PF01699">
    <property type="entry name" value="Na_Ca_ex"/>
    <property type="match status" value="2"/>
</dbReference>
<dbReference type="InterPro" id="IPR044880">
    <property type="entry name" value="NCX_ion-bd_dom_sf"/>
</dbReference>
<evidence type="ECO:0000256" key="8">
    <source>
        <dbReference type="SAM" id="Phobius"/>
    </source>
</evidence>
<feature type="transmembrane region" description="Helical" evidence="8">
    <location>
        <begin position="67"/>
        <end position="85"/>
    </location>
</feature>
<dbReference type="GO" id="GO:0008324">
    <property type="term" value="F:monoatomic cation transmembrane transporter activity"/>
    <property type="evidence" value="ECO:0007669"/>
    <property type="project" value="TreeGrafter"/>
</dbReference>
<gene>
    <name evidence="10" type="ORF">UCRPC4_g05636</name>
</gene>
<dbReference type="GO" id="GO:0006874">
    <property type="term" value="P:intracellular calcium ion homeostasis"/>
    <property type="evidence" value="ECO:0007669"/>
    <property type="project" value="TreeGrafter"/>
</dbReference>
<feature type="transmembrane region" description="Helical" evidence="8">
    <location>
        <begin position="35"/>
        <end position="55"/>
    </location>
</feature>
<keyword evidence="5 8" id="KW-1133">Transmembrane helix</keyword>
<feature type="region of interest" description="Disordered" evidence="7">
    <location>
        <begin position="337"/>
        <end position="458"/>
    </location>
</feature>
<comment type="caution">
    <text evidence="10">The sequence shown here is derived from an EMBL/GenBank/DDBJ whole genome shotgun (WGS) entry which is preliminary data.</text>
</comment>
<dbReference type="Gene3D" id="1.20.1420.30">
    <property type="entry name" value="NCX, central ion-binding region"/>
    <property type="match status" value="2"/>
</dbReference>
<dbReference type="InterPro" id="IPR004837">
    <property type="entry name" value="NaCa_Exmemb"/>
</dbReference>
<evidence type="ECO:0000313" key="10">
    <source>
        <dbReference type="EMBL" id="KKY17392.1"/>
    </source>
</evidence>
<accession>A0A0G2E2X5</accession>
<dbReference type="AlphaFoldDB" id="A0A0G2E2X5"/>
<evidence type="ECO:0000313" key="11">
    <source>
        <dbReference type="Proteomes" id="UP000053317"/>
    </source>
</evidence>